<dbReference type="GeneID" id="27335295"/>
<dbReference type="PANTHER" id="PTHR43798:SF5">
    <property type="entry name" value="MONOACYLGLYCEROL LIPASE ABHD6"/>
    <property type="match status" value="1"/>
</dbReference>
<dbReference type="RefSeq" id="XP_016233241.1">
    <property type="nucleotide sequence ID" value="XM_016382538.1"/>
</dbReference>
<organism evidence="2 3">
    <name type="scientific">Exophiala spinifera</name>
    <dbReference type="NCBI Taxonomy" id="91928"/>
    <lineage>
        <taxon>Eukaryota</taxon>
        <taxon>Fungi</taxon>
        <taxon>Dikarya</taxon>
        <taxon>Ascomycota</taxon>
        <taxon>Pezizomycotina</taxon>
        <taxon>Eurotiomycetes</taxon>
        <taxon>Chaetothyriomycetidae</taxon>
        <taxon>Chaetothyriales</taxon>
        <taxon>Herpotrichiellaceae</taxon>
        <taxon>Exophiala</taxon>
    </lineage>
</organism>
<sequence length="305" mass="32614">MASTSSQGTSAAVITQRGFVTLPDVKNVNIYYELHNPVHARTTNQMPVVLLSNSLAANTALWKHVVDSFSAEYTILTYDHRFHGKSPLPDTGVGSYDFEQGHDIADLAADVIALLDALKVQKVHAAVGLSIGAAVVLVAGASNPGRFDQILVVGTKAEASPGDDASHDARIDLAKAQGMSAMNEQSLKRWFGEGWIAKNPDTAAFVKDEVLAGTPVEGFIASVQALKRLNLWASVDKISQEGHGDKFLFVVGEDDAPVVVRDTKALAERAGSAFVEVGNSGHIVSVQNPEALERLIRERLGRHLS</sequence>
<dbReference type="GO" id="GO:0047372">
    <property type="term" value="F:monoacylglycerol lipase activity"/>
    <property type="evidence" value="ECO:0007669"/>
    <property type="project" value="TreeGrafter"/>
</dbReference>
<dbReference type="STRING" id="91928.A0A0D2B364"/>
<dbReference type="VEuPathDB" id="FungiDB:PV08_08212"/>
<protein>
    <recommendedName>
        <fullName evidence="1">AB hydrolase-1 domain-containing protein</fullName>
    </recommendedName>
</protein>
<keyword evidence="3" id="KW-1185">Reference proteome</keyword>
<evidence type="ECO:0000313" key="3">
    <source>
        <dbReference type="Proteomes" id="UP000053328"/>
    </source>
</evidence>
<reference evidence="2 3" key="1">
    <citation type="submission" date="2015-01" db="EMBL/GenBank/DDBJ databases">
        <title>The Genome Sequence of Exophiala spinifera CBS89968.</title>
        <authorList>
            <consortium name="The Broad Institute Genomics Platform"/>
            <person name="Cuomo C."/>
            <person name="de Hoog S."/>
            <person name="Gorbushina A."/>
            <person name="Stielow B."/>
            <person name="Teixiera M."/>
            <person name="Abouelleil A."/>
            <person name="Chapman S.B."/>
            <person name="Priest M."/>
            <person name="Young S.K."/>
            <person name="Wortman J."/>
            <person name="Nusbaum C."/>
            <person name="Birren B."/>
        </authorList>
    </citation>
    <scope>NUCLEOTIDE SEQUENCE [LARGE SCALE GENOMIC DNA]</scope>
    <source>
        <strain evidence="2 3">CBS 89968</strain>
    </source>
</reference>
<gene>
    <name evidence="2" type="ORF">PV08_08212</name>
</gene>
<dbReference type="InterPro" id="IPR029058">
    <property type="entry name" value="AB_hydrolase_fold"/>
</dbReference>
<dbReference type="Gene3D" id="3.40.50.1820">
    <property type="entry name" value="alpha/beta hydrolase"/>
    <property type="match status" value="1"/>
</dbReference>
<dbReference type="GO" id="GO:0046464">
    <property type="term" value="P:acylglycerol catabolic process"/>
    <property type="evidence" value="ECO:0007669"/>
    <property type="project" value="TreeGrafter"/>
</dbReference>
<proteinExistence type="predicted"/>
<dbReference type="HOGENOM" id="CLU_020336_50_3_1"/>
<feature type="domain" description="AB hydrolase-1" evidence="1">
    <location>
        <begin position="47"/>
        <end position="288"/>
    </location>
</feature>
<evidence type="ECO:0000259" key="1">
    <source>
        <dbReference type="Pfam" id="PF00561"/>
    </source>
</evidence>
<dbReference type="PANTHER" id="PTHR43798">
    <property type="entry name" value="MONOACYLGLYCEROL LIPASE"/>
    <property type="match status" value="1"/>
</dbReference>
<dbReference type="InterPro" id="IPR000073">
    <property type="entry name" value="AB_hydrolase_1"/>
</dbReference>
<dbReference type="Pfam" id="PF00561">
    <property type="entry name" value="Abhydrolase_1"/>
    <property type="match status" value="1"/>
</dbReference>
<name>A0A0D2B364_9EURO</name>
<dbReference type="OrthoDB" id="2851338at2759"/>
<accession>A0A0D2B364</accession>
<dbReference type="GO" id="GO:0016020">
    <property type="term" value="C:membrane"/>
    <property type="evidence" value="ECO:0007669"/>
    <property type="project" value="TreeGrafter"/>
</dbReference>
<dbReference type="SUPFAM" id="SSF53474">
    <property type="entry name" value="alpha/beta-Hydrolases"/>
    <property type="match status" value="1"/>
</dbReference>
<evidence type="ECO:0000313" key="2">
    <source>
        <dbReference type="EMBL" id="KIW13025.1"/>
    </source>
</evidence>
<dbReference type="InterPro" id="IPR050266">
    <property type="entry name" value="AB_hydrolase_sf"/>
</dbReference>
<dbReference type="AlphaFoldDB" id="A0A0D2B364"/>
<dbReference type="EMBL" id="KN847497">
    <property type="protein sequence ID" value="KIW13025.1"/>
    <property type="molecule type" value="Genomic_DNA"/>
</dbReference>
<dbReference type="Proteomes" id="UP000053328">
    <property type="component" value="Unassembled WGS sequence"/>
</dbReference>